<dbReference type="InterPro" id="IPR010982">
    <property type="entry name" value="Lambda_DNA-bd_dom_sf"/>
</dbReference>
<evidence type="ECO:0000313" key="2">
    <source>
        <dbReference type="EMBL" id="PRH88421.1"/>
    </source>
</evidence>
<accession>A0A2S9QGC9</accession>
<dbReference type="Pfam" id="PF17765">
    <property type="entry name" value="MLTR_LBD"/>
    <property type="match status" value="1"/>
</dbReference>
<dbReference type="Proteomes" id="UP000237682">
    <property type="component" value="Unassembled WGS sequence"/>
</dbReference>
<dbReference type="SUPFAM" id="SSF47413">
    <property type="entry name" value="lambda repressor-like DNA-binding domains"/>
    <property type="match status" value="1"/>
</dbReference>
<dbReference type="Gene3D" id="3.30.450.180">
    <property type="match status" value="1"/>
</dbReference>
<name>A0A2S9QGC9_9HYPH</name>
<dbReference type="RefSeq" id="WP_105860772.1">
    <property type="nucleotide sequence ID" value="NZ_PUEJ01000002.1"/>
</dbReference>
<keyword evidence="3" id="KW-1185">Reference proteome</keyword>
<dbReference type="InterPro" id="IPR041413">
    <property type="entry name" value="MLTR_LBD"/>
</dbReference>
<comment type="caution">
    <text evidence="2">The sequence shown here is derived from an EMBL/GenBank/DDBJ whole genome shotgun (WGS) entry which is preliminary data.</text>
</comment>
<feature type="domain" description="HTH cro/C1-type" evidence="1">
    <location>
        <begin position="16"/>
        <end position="88"/>
    </location>
</feature>
<dbReference type="AlphaFoldDB" id="A0A2S9QGC9"/>
<dbReference type="Pfam" id="PF13560">
    <property type="entry name" value="HTH_31"/>
    <property type="match status" value="1"/>
</dbReference>
<dbReference type="EMBL" id="PUEJ01000002">
    <property type="protein sequence ID" value="PRH88421.1"/>
    <property type="molecule type" value="Genomic_DNA"/>
</dbReference>
<dbReference type="PANTHER" id="PTHR35010">
    <property type="entry name" value="BLL4672 PROTEIN-RELATED"/>
    <property type="match status" value="1"/>
</dbReference>
<evidence type="ECO:0000259" key="1">
    <source>
        <dbReference type="SMART" id="SM00530"/>
    </source>
</evidence>
<dbReference type="GO" id="GO:0003677">
    <property type="term" value="F:DNA binding"/>
    <property type="evidence" value="ECO:0007669"/>
    <property type="project" value="InterPro"/>
</dbReference>
<dbReference type="CDD" id="cd00093">
    <property type="entry name" value="HTH_XRE"/>
    <property type="match status" value="1"/>
</dbReference>
<proteinExistence type="predicted"/>
<evidence type="ECO:0000313" key="3">
    <source>
        <dbReference type="Proteomes" id="UP000237682"/>
    </source>
</evidence>
<dbReference type="PANTHER" id="PTHR35010:SF2">
    <property type="entry name" value="BLL4672 PROTEIN"/>
    <property type="match status" value="1"/>
</dbReference>
<dbReference type="Gene3D" id="1.10.260.40">
    <property type="entry name" value="lambda repressor-like DNA-binding domains"/>
    <property type="match status" value="1"/>
</dbReference>
<reference evidence="2 3" key="1">
    <citation type="submission" date="2018-02" db="EMBL/GenBank/DDBJ databases">
        <title>Whole genome sequencing of endophytic bacterium.</title>
        <authorList>
            <person name="Eedara R."/>
            <person name="Podile A.R."/>
        </authorList>
    </citation>
    <scope>NUCLEOTIDE SEQUENCE [LARGE SCALE GENOMIC DNA]</scope>
    <source>
        <strain evidence="2 3">RP1T</strain>
    </source>
</reference>
<protein>
    <submittedName>
        <fullName evidence="2">Transcriptional regulator</fullName>
    </submittedName>
</protein>
<dbReference type="SMART" id="SM00530">
    <property type="entry name" value="HTH_XRE"/>
    <property type="match status" value="1"/>
</dbReference>
<gene>
    <name evidence="2" type="ORF">C5L14_04035</name>
</gene>
<sequence>MTAESDQARRQQLGEFLRSQRSRLTPDLFGLQGGARRRTPGLRREEVAQLAGLSTTWYTWLEQGRDISLSAHALGRLANVLNFSTAERAYLFDLAGKRDPQASTEAEPAAPPALLAALDTIAGPAYLLDHLWNALGWNAQAAELFGGWLDGDNDRNLLAYIFLSPAARDLIENWEGRARRVIAEFRIDYGHHIEEEAMQALVSGLTARSPFFAQAWPIHSVIGREGGLRRFNHPTRGALEFQQITLSPTTRPDLKFVMLV</sequence>
<organism evidence="2 3">
    <name type="scientific">Labrys okinawensis</name>
    <dbReference type="NCBI Taxonomy" id="346911"/>
    <lineage>
        <taxon>Bacteria</taxon>
        <taxon>Pseudomonadati</taxon>
        <taxon>Pseudomonadota</taxon>
        <taxon>Alphaproteobacteria</taxon>
        <taxon>Hyphomicrobiales</taxon>
        <taxon>Xanthobacteraceae</taxon>
        <taxon>Labrys</taxon>
    </lineage>
</organism>
<dbReference type="OrthoDB" id="5346389at2"/>
<dbReference type="InterPro" id="IPR001387">
    <property type="entry name" value="Cro/C1-type_HTH"/>
</dbReference>